<dbReference type="AlphaFoldDB" id="A0A0V1F1B4"/>
<organism evidence="2 4">
    <name type="scientific">Trichinella pseudospiralis</name>
    <name type="common">Parasitic roundworm</name>
    <dbReference type="NCBI Taxonomy" id="6337"/>
    <lineage>
        <taxon>Eukaryota</taxon>
        <taxon>Metazoa</taxon>
        <taxon>Ecdysozoa</taxon>
        <taxon>Nematoda</taxon>
        <taxon>Enoplea</taxon>
        <taxon>Dorylaimia</taxon>
        <taxon>Trichinellida</taxon>
        <taxon>Trichinellidae</taxon>
        <taxon>Trichinella</taxon>
    </lineage>
</organism>
<dbReference type="EMBL" id="JYDV01000011">
    <property type="protein sequence ID" value="KRZ43061.1"/>
    <property type="molecule type" value="Genomic_DNA"/>
</dbReference>
<accession>A0A0V1F1B4</accession>
<reference evidence="4 5" key="1">
    <citation type="submission" date="2015-01" db="EMBL/GenBank/DDBJ databases">
        <title>Evolution of Trichinella species and genotypes.</title>
        <authorList>
            <person name="Korhonen P.K."/>
            <person name="Edoardo P."/>
            <person name="Giuseppe L.R."/>
            <person name="Gasser R.B."/>
        </authorList>
    </citation>
    <scope>NUCLEOTIDE SEQUENCE [LARGE SCALE GENOMIC DNA]</scope>
    <source>
        <strain evidence="2">ISS13</strain>
        <strain evidence="3">ISS176</strain>
    </source>
</reference>
<evidence type="ECO:0000313" key="2">
    <source>
        <dbReference type="EMBL" id="KRY79780.1"/>
    </source>
</evidence>
<evidence type="ECO:0008006" key="6">
    <source>
        <dbReference type="Google" id="ProtNLM"/>
    </source>
</evidence>
<evidence type="ECO:0000256" key="1">
    <source>
        <dbReference type="SAM" id="SignalP"/>
    </source>
</evidence>
<dbReference type="EMBL" id="JYDR01000001">
    <property type="protein sequence ID" value="KRY79780.1"/>
    <property type="molecule type" value="Genomic_DNA"/>
</dbReference>
<protein>
    <recommendedName>
        <fullName evidence="6">RxLR effector protein</fullName>
    </recommendedName>
</protein>
<comment type="caution">
    <text evidence="2">The sequence shown here is derived from an EMBL/GenBank/DDBJ whole genome shotgun (WGS) entry which is preliminary data.</text>
</comment>
<dbReference type="Proteomes" id="UP000054826">
    <property type="component" value="Unassembled WGS sequence"/>
</dbReference>
<evidence type="ECO:0000313" key="4">
    <source>
        <dbReference type="Proteomes" id="UP000054632"/>
    </source>
</evidence>
<evidence type="ECO:0000313" key="5">
    <source>
        <dbReference type="Proteomes" id="UP000054826"/>
    </source>
</evidence>
<feature type="signal peptide" evidence="1">
    <location>
        <begin position="1"/>
        <end position="33"/>
    </location>
</feature>
<name>A0A0V1F1B4_TRIPS</name>
<proteinExistence type="predicted"/>
<gene>
    <name evidence="2" type="ORF">T4A_5355</name>
    <name evidence="3" type="ORF">T4C_4281</name>
</gene>
<evidence type="ECO:0000313" key="3">
    <source>
        <dbReference type="EMBL" id="KRZ43061.1"/>
    </source>
</evidence>
<keyword evidence="1" id="KW-0732">Signal</keyword>
<dbReference type="Proteomes" id="UP000054632">
    <property type="component" value="Unassembled WGS sequence"/>
</dbReference>
<sequence>MSVRFTFMHCSMFRTTFIICIVCFLVFESSGAALKPSDDNSQEEQSAFERIGDHSLVTMKARRNEDFTMMD</sequence>
<feature type="chain" id="PRO_5010442879" description="RxLR effector protein" evidence="1">
    <location>
        <begin position="34"/>
        <end position="71"/>
    </location>
</feature>